<keyword evidence="2" id="KW-1185">Reference proteome</keyword>
<organism evidence="1 2">
    <name type="scientific">Streptomyces cinnamoneus</name>
    <name type="common">Streptoverticillium cinnamoneum</name>
    <dbReference type="NCBI Taxonomy" id="53446"/>
    <lineage>
        <taxon>Bacteria</taxon>
        <taxon>Bacillati</taxon>
        <taxon>Actinomycetota</taxon>
        <taxon>Actinomycetes</taxon>
        <taxon>Kitasatosporales</taxon>
        <taxon>Streptomycetaceae</taxon>
        <taxon>Streptomyces</taxon>
        <taxon>Streptomyces cinnamoneus group</taxon>
    </lineage>
</organism>
<proteinExistence type="predicted"/>
<name>A0A2G1XJV9_STRCJ</name>
<dbReference type="RefSeq" id="WP_099199199.1">
    <property type="nucleotide sequence ID" value="NZ_NHZO01000145.1"/>
</dbReference>
<dbReference type="Proteomes" id="UP000222531">
    <property type="component" value="Unassembled WGS sequence"/>
</dbReference>
<evidence type="ECO:0000313" key="1">
    <source>
        <dbReference type="EMBL" id="PHQ51490.1"/>
    </source>
</evidence>
<gene>
    <name evidence="1" type="ORF">BLA24_13345</name>
</gene>
<comment type="caution">
    <text evidence="1">The sequence shown here is derived from an EMBL/GenBank/DDBJ whole genome shotgun (WGS) entry which is preliminary data.</text>
</comment>
<dbReference type="AlphaFoldDB" id="A0A2G1XJV9"/>
<protein>
    <submittedName>
        <fullName evidence="1">Uncharacterized protein</fullName>
    </submittedName>
</protein>
<sequence length="216" mass="23584">MRLVGMRTVSGIGVVERDEEETFLSEVVPVHGAPLVLVARGNGPRTPDEMLVLASGSGQVTARIPLDGPHGDLALFPYDYGPADDRPVTAVADVLVARTRLWSISADHLTAFALDGEGIRWTWRSKGTVVGVFRHDTDVVAVSKYVAPDDAGSGPDGTVHVHLLEGSTGAVRAVRRLRGYQAGMRGRYHLDREGHLFHTSHEGHHLWSPVQMFRLW</sequence>
<dbReference type="EMBL" id="NHZO01000145">
    <property type="protein sequence ID" value="PHQ51490.1"/>
    <property type="molecule type" value="Genomic_DNA"/>
</dbReference>
<reference evidence="1 2" key="1">
    <citation type="journal article" date="2017" name="Biochemistry">
        <title>Identification of the Biosynthetic Pathway for the Antibiotic Bicyclomycin.</title>
        <authorList>
            <person name="Patteson J."/>
            <person name="Cai W."/>
            <person name="Johnson R.A."/>
            <person name="Santa Maria K."/>
            <person name="Li B."/>
        </authorList>
    </citation>
    <scope>NUCLEOTIDE SEQUENCE [LARGE SCALE GENOMIC DNA]</scope>
    <source>
        <strain evidence="1 2">ATCC 21532</strain>
    </source>
</reference>
<evidence type="ECO:0000313" key="2">
    <source>
        <dbReference type="Proteomes" id="UP000222531"/>
    </source>
</evidence>
<accession>A0A2G1XJV9</accession>
<dbReference type="OrthoDB" id="4114175at2"/>